<organism evidence="1 2">
    <name type="scientific">Vigna mungo</name>
    <name type="common">Black gram</name>
    <name type="synonym">Phaseolus mungo</name>
    <dbReference type="NCBI Taxonomy" id="3915"/>
    <lineage>
        <taxon>Eukaryota</taxon>
        <taxon>Viridiplantae</taxon>
        <taxon>Streptophyta</taxon>
        <taxon>Embryophyta</taxon>
        <taxon>Tracheophyta</taxon>
        <taxon>Spermatophyta</taxon>
        <taxon>Magnoliopsida</taxon>
        <taxon>eudicotyledons</taxon>
        <taxon>Gunneridae</taxon>
        <taxon>Pentapetalae</taxon>
        <taxon>rosids</taxon>
        <taxon>fabids</taxon>
        <taxon>Fabales</taxon>
        <taxon>Fabaceae</taxon>
        <taxon>Papilionoideae</taxon>
        <taxon>50 kb inversion clade</taxon>
        <taxon>NPAAA clade</taxon>
        <taxon>indigoferoid/millettioid clade</taxon>
        <taxon>Phaseoleae</taxon>
        <taxon>Vigna</taxon>
    </lineage>
</organism>
<reference evidence="1 2" key="1">
    <citation type="journal article" date="2023" name="Life. Sci Alliance">
        <title>Evolutionary insights into 3D genome organization and epigenetic landscape of Vigna mungo.</title>
        <authorList>
            <person name="Junaid A."/>
            <person name="Singh B."/>
            <person name="Bhatia S."/>
        </authorList>
    </citation>
    <scope>NUCLEOTIDE SEQUENCE [LARGE SCALE GENOMIC DNA]</scope>
    <source>
        <strain evidence="1">Urdbean</strain>
    </source>
</reference>
<dbReference type="AlphaFoldDB" id="A0AAQ3RN58"/>
<protein>
    <submittedName>
        <fullName evidence="1">Uncharacterized protein</fullName>
    </submittedName>
</protein>
<accession>A0AAQ3RN58</accession>
<keyword evidence="2" id="KW-1185">Reference proteome</keyword>
<evidence type="ECO:0000313" key="2">
    <source>
        <dbReference type="Proteomes" id="UP001374535"/>
    </source>
</evidence>
<dbReference type="Proteomes" id="UP001374535">
    <property type="component" value="Chromosome 9"/>
</dbReference>
<proteinExistence type="predicted"/>
<evidence type="ECO:0000313" key="1">
    <source>
        <dbReference type="EMBL" id="WVY99162.1"/>
    </source>
</evidence>
<name>A0AAQ3RN58_VIGMU</name>
<sequence length="165" mass="18375">MNQPNCKRGILLWSCPFILFSSASFSNRAILSKLFTSLFSSVKLIRLLSNSFFSFLLVSLYPSTLFSTSTASLEINLDSSNNILDSTPEHSSLQSFSEASFFSPSNPSITLDKLYFVEVRESKTINITPFLSFLSLSNLSTLSFKNCTSFPSNPSFSFSFRTSSK</sequence>
<dbReference type="EMBL" id="CP144692">
    <property type="protein sequence ID" value="WVY99162.1"/>
    <property type="molecule type" value="Genomic_DNA"/>
</dbReference>
<gene>
    <name evidence="1" type="ORF">V8G54_031313</name>
</gene>